<organism evidence="1 2">
    <name type="scientific">Sphingomonas psychrolutea</name>
    <dbReference type="NCBI Taxonomy" id="1259676"/>
    <lineage>
        <taxon>Bacteria</taxon>
        <taxon>Pseudomonadati</taxon>
        <taxon>Pseudomonadota</taxon>
        <taxon>Alphaproteobacteria</taxon>
        <taxon>Sphingomonadales</taxon>
        <taxon>Sphingomonadaceae</taxon>
        <taxon>Sphingomonas</taxon>
    </lineage>
</organism>
<name>A0ABQ1GWR5_9SPHN</name>
<sequence>MLTFPAEYGLLVPPVAQGLPKAIFRRPNHPQPKIDWALQFYFFPRDASFFVHDELIKAAALTQLASTYSAQLNRHYVFRREDGGYRIYRTS</sequence>
<protein>
    <submittedName>
        <fullName evidence="1">Uncharacterized protein</fullName>
    </submittedName>
</protein>
<gene>
    <name evidence="1" type="ORF">GCM10011395_22870</name>
</gene>
<evidence type="ECO:0000313" key="1">
    <source>
        <dbReference type="EMBL" id="GGA51941.1"/>
    </source>
</evidence>
<dbReference type="RefSeq" id="WP_188447573.1">
    <property type="nucleotide sequence ID" value="NZ_BMDW01000013.1"/>
</dbReference>
<reference evidence="2" key="1">
    <citation type="journal article" date="2019" name="Int. J. Syst. Evol. Microbiol.">
        <title>The Global Catalogue of Microorganisms (GCM) 10K type strain sequencing project: providing services to taxonomists for standard genome sequencing and annotation.</title>
        <authorList>
            <consortium name="The Broad Institute Genomics Platform"/>
            <consortium name="The Broad Institute Genome Sequencing Center for Infectious Disease"/>
            <person name="Wu L."/>
            <person name="Ma J."/>
        </authorList>
    </citation>
    <scope>NUCLEOTIDE SEQUENCE [LARGE SCALE GENOMIC DNA]</scope>
    <source>
        <strain evidence="2">CGMCC 1.10106</strain>
    </source>
</reference>
<comment type="caution">
    <text evidence="1">The sequence shown here is derived from an EMBL/GenBank/DDBJ whole genome shotgun (WGS) entry which is preliminary data.</text>
</comment>
<keyword evidence="2" id="KW-1185">Reference proteome</keyword>
<accession>A0ABQ1GWR5</accession>
<proteinExistence type="predicted"/>
<dbReference type="Proteomes" id="UP000618591">
    <property type="component" value="Unassembled WGS sequence"/>
</dbReference>
<dbReference type="EMBL" id="BMDW01000013">
    <property type="protein sequence ID" value="GGA51941.1"/>
    <property type="molecule type" value="Genomic_DNA"/>
</dbReference>
<evidence type="ECO:0000313" key="2">
    <source>
        <dbReference type="Proteomes" id="UP000618591"/>
    </source>
</evidence>